<dbReference type="PANTHER" id="PTHR23079:SF55">
    <property type="entry name" value="RNA-DIRECTED RNA POLYMERASE"/>
    <property type="match status" value="1"/>
</dbReference>
<evidence type="ECO:0000259" key="10">
    <source>
        <dbReference type="Pfam" id="PF26253"/>
    </source>
</evidence>
<feature type="domain" description="RDRP C-terminal head" evidence="10">
    <location>
        <begin position="997"/>
        <end position="1134"/>
    </location>
</feature>
<comment type="catalytic activity">
    <reaction evidence="7 8">
        <text>RNA(n) + a ribonucleoside 5'-triphosphate = RNA(n+1) + diphosphate</text>
        <dbReference type="Rhea" id="RHEA:21248"/>
        <dbReference type="Rhea" id="RHEA-COMP:14527"/>
        <dbReference type="Rhea" id="RHEA-COMP:17342"/>
        <dbReference type="ChEBI" id="CHEBI:33019"/>
        <dbReference type="ChEBI" id="CHEBI:61557"/>
        <dbReference type="ChEBI" id="CHEBI:140395"/>
        <dbReference type="EC" id="2.7.7.48"/>
    </reaction>
</comment>
<evidence type="ECO:0000256" key="6">
    <source>
        <dbReference type="ARBA" id="ARBA00023158"/>
    </source>
</evidence>
<keyword evidence="6" id="KW-0943">RNA-mediated gene silencing</keyword>
<dbReference type="GO" id="GO:0031380">
    <property type="term" value="C:nuclear RNA-directed RNA polymerase complex"/>
    <property type="evidence" value="ECO:0007669"/>
    <property type="project" value="TreeGrafter"/>
</dbReference>
<dbReference type="OrthoDB" id="6513042at2759"/>
<dbReference type="PANTHER" id="PTHR23079">
    <property type="entry name" value="RNA-DEPENDENT RNA POLYMERASE"/>
    <property type="match status" value="1"/>
</dbReference>
<evidence type="ECO:0000256" key="8">
    <source>
        <dbReference type="RuleBase" id="RU363098"/>
    </source>
</evidence>
<keyword evidence="2 8" id="KW-0696">RNA-directed RNA polymerase</keyword>
<dbReference type="InterPro" id="IPR007855">
    <property type="entry name" value="RDRP"/>
</dbReference>
<evidence type="ECO:0000256" key="2">
    <source>
        <dbReference type="ARBA" id="ARBA00022484"/>
    </source>
</evidence>
<dbReference type="Pfam" id="PF26253">
    <property type="entry name" value="RdRP_head"/>
    <property type="match status" value="1"/>
</dbReference>
<dbReference type="InterPro" id="IPR057596">
    <property type="entry name" value="RDRP_core"/>
</dbReference>
<evidence type="ECO:0000256" key="3">
    <source>
        <dbReference type="ARBA" id="ARBA00022679"/>
    </source>
</evidence>
<protein>
    <recommendedName>
        <fullName evidence="8">RNA-dependent RNA polymerase</fullName>
        <ecNumber evidence="8">2.7.7.48</ecNumber>
    </recommendedName>
</protein>
<dbReference type="EC" id="2.7.7.48" evidence="8"/>
<organism evidence="11">
    <name type="scientific">Parasteatoda tepidariorum</name>
    <name type="common">Common house spider</name>
    <name type="synonym">Achaearanea tepidariorum</name>
    <dbReference type="NCBI Taxonomy" id="114398"/>
    <lineage>
        <taxon>Eukaryota</taxon>
        <taxon>Metazoa</taxon>
        <taxon>Ecdysozoa</taxon>
        <taxon>Arthropoda</taxon>
        <taxon>Chelicerata</taxon>
        <taxon>Arachnida</taxon>
        <taxon>Araneae</taxon>
        <taxon>Araneomorphae</taxon>
        <taxon>Entelegynae</taxon>
        <taxon>Araneoidea</taxon>
        <taxon>Theridiidae</taxon>
        <taxon>Parasteatoda</taxon>
    </lineage>
</organism>
<proteinExistence type="evidence at transcript level"/>
<evidence type="ECO:0000256" key="7">
    <source>
        <dbReference type="ARBA" id="ARBA00048744"/>
    </source>
</evidence>
<dbReference type="GO" id="GO:0030422">
    <property type="term" value="P:siRNA processing"/>
    <property type="evidence" value="ECO:0007669"/>
    <property type="project" value="TreeGrafter"/>
</dbReference>
<evidence type="ECO:0000256" key="1">
    <source>
        <dbReference type="ARBA" id="ARBA00005762"/>
    </source>
</evidence>
<reference evidence="11" key="1">
    <citation type="journal article" date="2016" name="Mol. Ecol. Resour.">
        <title>Evaluation of the impact of RNA preservation methods of spiders for de novo transcriptome assembly.</title>
        <authorList>
            <person name="Kono N."/>
            <person name="Nakamura H."/>
            <person name="Ito Y."/>
            <person name="Tomita M."/>
            <person name="Arakawa K."/>
        </authorList>
    </citation>
    <scope>NUCLEOTIDE SEQUENCE</scope>
    <source>
        <tissue evidence="11">Whole body</tissue>
    </source>
</reference>
<keyword evidence="4 8" id="KW-0548">Nucleotidyltransferase</keyword>
<dbReference type="GO" id="GO:0003723">
    <property type="term" value="F:RNA binding"/>
    <property type="evidence" value="ECO:0007669"/>
    <property type="project" value="UniProtKB-KW"/>
</dbReference>
<name>A0A2L2Y493_PARTP</name>
<sequence length="1399" mass="161732">MEVINFRTVIVPEEKYATDDDIAKKFKTYLEQLTFHFEACGLMDVSLSFLKVKKSEEEDTPEIEELIIQVSAKCLLRDQNWVHYCRQLRSEWKNLFYPNPTPILAFYESKSFSSSRKHSHVYTAYKTISFGILPHDGAFHQYSSLESDQSLDSHHVNFYHDSRSVTIKYEAWELVFPYSNIKNVFVNIDSNSHEIFFDLCNPPLIFETEQRYSKYIGNYQIRHRSATITTGPSCWGRRRNNNYLPVGERRALFDVETLGKATVMKLSFTNAIIVEEIVSRIHARCGGKPIHYAYIVTKQKEKPDIPDVNWNHFGSTYMITSIFKRSFTVPSQTSNIHTSLRVLEKFSSQNGDCLEKALTLVLSTLESGKIMNYWHAIERQYYFYLNHKDEMDYMHYIVPEKCRLIRRITVTPTRQLLWPPEIMFGNRVLRKFDPEYAIRVSFRDDDNSRLSFNAANAEPNILEYSIRKPMSTGILIGSRHYEFLAWSNSQIRDHGIWTYARDTEGNTVQHIRSWMGDFSHIHSVPKYMARMGQCFSQTEDAVTVPLDPRHIRTEPDIERGCDLANGGKPYCFSDGIGRISTNLATEVRNALGHDKLCSAFQIRYGGYKGMLVVDPTLKDADIVFRKSMKKFDSPQNQRLEIARTSAPISLQLNRPFITLLNDLGVRHRTFLRLQESMLRNLTDMLFEEEQAAAFLASKTPSEIFKYKEISKSGIFLTTEPFFRSLLLALHRHHVENIKKRANIIIDPSLGRNMLGVLDETGLLQEGEVFVKYTKDISKGETTHDTVILRGEVLVTKNPCVLPGDVRKFTAVDRAEVTRRLGHIVDCIVFPQNGRRPHPTEMSGSDLDGDEYAVLWFKDLIFHAANHRPGHFPSASIPDKAVITVNDMIECLINYIKNDQVGTIANAHLAHADRDDIFSEICIDIAKKYSYAVDFAKTGVSKSLDQEERPNVFPDFMEKHHKETYKSKKALGKMFRVVKDFESENEYASITYRDVQVDQDLIFPGWEIYREDAVKSRNKFNTLLKTVLRNYGIQHEAEVFSGAFTNLHCRFQERKDKAEIEKIVVRCIKRLAKSMREEFLEEFKEYSNINEAYLGMLRKASAWYVVTYRDGDGKFLSFPWTVSDYLANIKVKKVPTQESLFSPIVAKMDQQIKSADSQRWLPNFSESNEWNQYNYLCGDPNIVKSALRVLILWAEDEDIIEKPGGRVEGLMFKSSFIKLFLHVAEVSQYIIKKGKRCDVPKGKLYSPASLCIEFWRFCVKLRFYNKREVLEIIPFQVYKYGTLSKRAVVTYHRFAVLGEFENLYFESGMAHEKMEMKPLNINNKVFPRSPIDENSLKLAAETLVKYSSADNVELREILQTKKVLVSARGSEQSLKTLKTILNEKQDFIAQLFSTGVMPES</sequence>
<dbReference type="InterPro" id="IPR058752">
    <property type="entry name" value="RDRP_C_head"/>
</dbReference>
<evidence type="ECO:0000313" key="11">
    <source>
        <dbReference type="EMBL" id="LAA02983.1"/>
    </source>
</evidence>
<dbReference type="Pfam" id="PF05183">
    <property type="entry name" value="RdRP"/>
    <property type="match status" value="1"/>
</dbReference>
<dbReference type="GO" id="GO:0003968">
    <property type="term" value="F:RNA-directed RNA polymerase activity"/>
    <property type="evidence" value="ECO:0007669"/>
    <property type="project" value="UniProtKB-KW"/>
</dbReference>
<accession>A0A2L2Y493</accession>
<dbReference type="EMBL" id="IAAA01005686">
    <property type="protein sequence ID" value="LAA02983.1"/>
    <property type="molecule type" value="mRNA"/>
</dbReference>
<evidence type="ECO:0000256" key="5">
    <source>
        <dbReference type="ARBA" id="ARBA00022884"/>
    </source>
</evidence>
<evidence type="ECO:0000259" key="9">
    <source>
        <dbReference type="Pfam" id="PF05183"/>
    </source>
</evidence>
<evidence type="ECO:0000256" key="4">
    <source>
        <dbReference type="ARBA" id="ARBA00022695"/>
    </source>
</evidence>
<keyword evidence="3 8" id="KW-0808">Transferase</keyword>
<feature type="domain" description="RDRP core" evidence="9">
    <location>
        <begin position="410"/>
        <end position="976"/>
    </location>
</feature>
<comment type="similarity">
    <text evidence="1 8">Belongs to the RdRP family.</text>
</comment>
<keyword evidence="5 8" id="KW-0694">RNA-binding</keyword>